<evidence type="ECO:0008006" key="3">
    <source>
        <dbReference type="Google" id="ProtNLM"/>
    </source>
</evidence>
<proteinExistence type="predicted"/>
<sequence length="136" mass="15465">MHDAYLLKNLTIMTNFRALLRYLLKEHITTCRGNAMYTSQTVQNEIISIIGTTVQEAIVNRASKEKYYTVLADEISDVQCIEQFSLCIRSVDPKLIELRDDFLSFVPVYDVSGAELANTIKENLVSLGLDMNRLRG</sequence>
<accession>A0ABQ9HEL6</accession>
<keyword evidence="2" id="KW-1185">Reference proteome</keyword>
<dbReference type="EMBL" id="JARBHB010000005">
    <property type="protein sequence ID" value="KAJ8882753.1"/>
    <property type="molecule type" value="Genomic_DNA"/>
</dbReference>
<name>A0ABQ9HEL6_9NEOP</name>
<protein>
    <recommendedName>
        <fullName evidence="3">DUF4371 domain-containing protein</fullName>
    </recommendedName>
</protein>
<comment type="caution">
    <text evidence="1">The sequence shown here is derived from an EMBL/GenBank/DDBJ whole genome shotgun (WGS) entry which is preliminary data.</text>
</comment>
<evidence type="ECO:0000313" key="1">
    <source>
        <dbReference type="EMBL" id="KAJ8882753.1"/>
    </source>
</evidence>
<gene>
    <name evidence="1" type="ORF">PR048_014566</name>
</gene>
<dbReference type="PANTHER" id="PTHR45749">
    <property type="match status" value="1"/>
</dbReference>
<reference evidence="1 2" key="1">
    <citation type="submission" date="2023-02" db="EMBL/GenBank/DDBJ databases">
        <title>LHISI_Scaffold_Assembly.</title>
        <authorList>
            <person name="Stuart O.P."/>
            <person name="Cleave R."/>
            <person name="Magrath M.J.L."/>
            <person name="Mikheyev A.S."/>
        </authorList>
    </citation>
    <scope>NUCLEOTIDE SEQUENCE [LARGE SCALE GENOMIC DNA]</scope>
    <source>
        <strain evidence="1">Daus_M_001</strain>
        <tissue evidence="1">Leg muscle</tissue>
    </source>
</reference>
<dbReference type="Proteomes" id="UP001159363">
    <property type="component" value="Chromosome 4"/>
</dbReference>
<organism evidence="1 2">
    <name type="scientific">Dryococelus australis</name>
    <dbReference type="NCBI Taxonomy" id="614101"/>
    <lineage>
        <taxon>Eukaryota</taxon>
        <taxon>Metazoa</taxon>
        <taxon>Ecdysozoa</taxon>
        <taxon>Arthropoda</taxon>
        <taxon>Hexapoda</taxon>
        <taxon>Insecta</taxon>
        <taxon>Pterygota</taxon>
        <taxon>Neoptera</taxon>
        <taxon>Polyneoptera</taxon>
        <taxon>Phasmatodea</taxon>
        <taxon>Verophasmatodea</taxon>
        <taxon>Anareolatae</taxon>
        <taxon>Phasmatidae</taxon>
        <taxon>Eurycanthinae</taxon>
        <taxon>Dryococelus</taxon>
    </lineage>
</organism>
<dbReference type="PANTHER" id="PTHR45749:SF21">
    <property type="entry name" value="DUF4371 DOMAIN-CONTAINING PROTEIN"/>
    <property type="match status" value="1"/>
</dbReference>
<evidence type="ECO:0000313" key="2">
    <source>
        <dbReference type="Proteomes" id="UP001159363"/>
    </source>
</evidence>